<evidence type="ECO:0000256" key="6">
    <source>
        <dbReference type="SAM" id="Phobius"/>
    </source>
</evidence>
<dbReference type="EMBL" id="JAUJWV010000001">
    <property type="protein sequence ID" value="MDN7242472.1"/>
    <property type="molecule type" value="Genomic_DNA"/>
</dbReference>
<keyword evidence="5 6" id="KW-0472">Membrane</keyword>
<accession>A0ABT8N3L0</accession>
<feature type="transmembrane region" description="Helical" evidence="6">
    <location>
        <begin position="38"/>
        <end position="67"/>
    </location>
</feature>
<feature type="transmembrane region" description="Helical" evidence="6">
    <location>
        <begin position="73"/>
        <end position="90"/>
    </location>
</feature>
<keyword evidence="2" id="KW-1003">Cell membrane</keyword>
<reference evidence="7 8" key="1">
    <citation type="submission" date="2023-06" db="EMBL/GenBank/DDBJ databases">
        <title>Novel species in genus Planococcus.</title>
        <authorList>
            <person name="Ning S."/>
        </authorList>
    </citation>
    <scope>NUCLEOTIDE SEQUENCE [LARGE SCALE GENOMIC DNA]</scope>
    <source>
        <strain evidence="7 8">N028</strain>
    </source>
</reference>
<proteinExistence type="predicted"/>
<keyword evidence="8" id="KW-1185">Reference proteome</keyword>
<organism evidence="7 8">
    <name type="scientific">Planococcus shixiaomingii</name>
    <dbReference type="NCBI Taxonomy" id="3058393"/>
    <lineage>
        <taxon>Bacteria</taxon>
        <taxon>Bacillati</taxon>
        <taxon>Bacillota</taxon>
        <taxon>Bacilli</taxon>
        <taxon>Bacillales</taxon>
        <taxon>Caryophanaceae</taxon>
        <taxon>Planococcus</taxon>
    </lineage>
</organism>
<comment type="caution">
    <text evidence="7">The sequence shown here is derived from an EMBL/GenBank/DDBJ whole genome shotgun (WGS) entry which is preliminary data.</text>
</comment>
<keyword evidence="4 6" id="KW-1133">Transmembrane helix</keyword>
<evidence type="ECO:0000256" key="5">
    <source>
        <dbReference type="ARBA" id="ARBA00023136"/>
    </source>
</evidence>
<evidence type="ECO:0000256" key="4">
    <source>
        <dbReference type="ARBA" id="ARBA00022989"/>
    </source>
</evidence>
<comment type="subcellular location">
    <subcellularLocation>
        <location evidence="1">Cell membrane</location>
        <topology evidence="1">Multi-pass membrane protein</topology>
    </subcellularLocation>
</comment>
<feature type="transmembrane region" description="Helical" evidence="6">
    <location>
        <begin position="6"/>
        <end position="26"/>
    </location>
</feature>
<protein>
    <submittedName>
        <fullName evidence="7">LysE/ArgO family amino acid transporter</fullName>
    </submittedName>
</protein>
<evidence type="ECO:0000313" key="7">
    <source>
        <dbReference type="EMBL" id="MDN7242472.1"/>
    </source>
</evidence>
<name>A0ABT8N3L0_9BACL</name>
<gene>
    <name evidence="7" type="ORF">QWY14_11720</name>
</gene>
<evidence type="ECO:0000256" key="3">
    <source>
        <dbReference type="ARBA" id="ARBA00022692"/>
    </source>
</evidence>
<evidence type="ECO:0000256" key="1">
    <source>
        <dbReference type="ARBA" id="ARBA00004651"/>
    </source>
</evidence>
<feature type="transmembrane region" description="Helical" evidence="6">
    <location>
        <begin position="110"/>
        <end position="132"/>
    </location>
</feature>
<dbReference type="PANTHER" id="PTHR30086">
    <property type="entry name" value="ARGININE EXPORTER PROTEIN ARGO"/>
    <property type="match status" value="1"/>
</dbReference>
<keyword evidence="3 6" id="KW-0812">Transmembrane</keyword>
<feature type="transmembrane region" description="Helical" evidence="6">
    <location>
        <begin position="184"/>
        <end position="201"/>
    </location>
</feature>
<feature type="transmembrane region" description="Helical" evidence="6">
    <location>
        <begin position="144"/>
        <end position="164"/>
    </location>
</feature>
<evidence type="ECO:0000256" key="2">
    <source>
        <dbReference type="ARBA" id="ARBA00022475"/>
    </source>
</evidence>
<dbReference type="RefSeq" id="WP_300986512.1">
    <property type="nucleotide sequence ID" value="NZ_CP129236.1"/>
</dbReference>
<dbReference type="InterPro" id="IPR001123">
    <property type="entry name" value="LeuE-type"/>
</dbReference>
<sequence length="215" mass="23616">MEPLIHGSILAFGLILPLGAQNIFLFNQGAAHKYFMHALPAVITAGVCDTLLIYSAVAGVSLIVFSFEWLKNLLFIIGFFFLSYMGWVMWKSSTEALSQQIIGFSAKRQVAFAASVSLLNPHAIMDTVGVIGTSSLVYSGVDKWSFTLACVSVSWIWFLGLAIAGKMIRQLDGTGNILKRINQLSACMVWGMALYMGYQAIQPNGLVQQASRWFM</sequence>
<dbReference type="PANTHER" id="PTHR30086:SF20">
    <property type="entry name" value="ARGININE EXPORTER PROTEIN ARGO-RELATED"/>
    <property type="match status" value="1"/>
</dbReference>
<evidence type="ECO:0000313" key="8">
    <source>
        <dbReference type="Proteomes" id="UP001172055"/>
    </source>
</evidence>
<dbReference type="Pfam" id="PF01810">
    <property type="entry name" value="LysE"/>
    <property type="match status" value="1"/>
</dbReference>
<dbReference type="Proteomes" id="UP001172055">
    <property type="component" value="Unassembled WGS sequence"/>
</dbReference>